<gene>
    <name evidence="3" type="ORF">DealDRAFT_0633</name>
</gene>
<dbReference type="Pfam" id="PF00582">
    <property type="entry name" value="Usp"/>
    <property type="match status" value="1"/>
</dbReference>
<dbReference type="STRING" id="555088.DealDRAFT_0633"/>
<dbReference type="Proteomes" id="UP000006443">
    <property type="component" value="Unassembled WGS sequence"/>
</dbReference>
<evidence type="ECO:0000313" key="4">
    <source>
        <dbReference type="Proteomes" id="UP000006443"/>
    </source>
</evidence>
<accession>C0GDI2</accession>
<dbReference type="OrthoDB" id="9794782at2"/>
<protein>
    <submittedName>
        <fullName evidence="3">UspA domain protein</fullName>
    </submittedName>
</protein>
<dbReference type="CDD" id="cd00293">
    <property type="entry name" value="USP-like"/>
    <property type="match status" value="1"/>
</dbReference>
<dbReference type="InterPro" id="IPR014729">
    <property type="entry name" value="Rossmann-like_a/b/a_fold"/>
</dbReference>
<reference evidence="3 4" key="1">
    <citation type="submission" date="2009-02" db="EMBL/GenBank/DDBJ databases">
        <title>Sequencing of the draft genome and assembly of Dethiobacter alkaliphilus AHT 1.</title>
        <authorList>
            <consortium name="US DOE Joint Genome Institute (JGI-PGF)"/>
            <person name="Lucas S."/>
            <person name="Copeland A."/>
            <person name="Lapidus A."/>
            <person name="Glavina del Rio T."/>
            <person name="Dalin E."/>
            <person name="Tice H."/>
            <person name="Bruce D."/>
            <person name="Goodwin L."/>
            <person name="Pitluck S."/>
            <person name="Larimer F."/>
            <person name="Land M.L."/>
            <person name="Hauser L."/>
            <person name="Muyzer G."/>
        </authorList>
    </citation>
    <scope>NUCLEOTIDE SEQUENCE [LARGE SCALE GENOMIC DNA]</scope>
    <source>
        <strain evidence="3 4">AHT 1</strain>
    </source>
</reference>
<comment type="similarity">
    <text evidence="1">Belongs to the universal stress protein A family.</text>
</comment>
<dbReference type="Gene3D" id="3.40.50.620">
    <property type="entry name" value="HUPs"/>
    <property type="match status" value="1"/>
</dbReference>
<dbReference type="AlphaFoldDB" id="C0GDI2"/>
<evidence type="ECO:0000256" key="1">
    <source>
        <dbReference type="ARBA" id="ARBA00008791"/>
    </source>
</evidence>
<dbReference type="InterPro" id="IPR006016">
    <property type="entry name" value="UspA"/>
</dbReference>
<name>C0GDI2_DETAL</name>
<dbReference type="eggNOG" id="COG0589">
    <property type="taxonomic scope" value="Bacteria"/>
</dbReference>
<proteinExistence type="inferred from homology"/>
<dbReference type="PRINTS" id="PR01438">
    <property type="entry name" value="UNVRSLSTRESS"/>
</dbReference>
<keyword evidence="4" id="KW-1185">Reference proteome</keyword>
<dbReference type="InterPro" id="IPR006015">
    <property type="entry name" value="Universal_stress_UspA"/>
</dbReference>
<sequence>MFNKIVVATDGSERSLRTAKVAGNLACKHPGCAVYVLHVFHELPTFVTSMLENANIHYGSQMKENAKEVFNKTIEAMEINIDEVEVHTILEYGKPAKKIIKLAKEVEADLIVIGNSNISEAEEFLTGSGISHKVLHKAPCHVLIVQSDDKK</sequence>
<dbReference type="SUPFAM" id="SSF52402">
    <property type="entry name" value="Adenine nucleotide alpha hydrolases-like"/>
    <property type="match status" value="1"/>
</dbReference>
<feature type="domain" description="UspA" evidence="2">
    <location>
        <begin position="1"/>
        <end position="145"/>
    </location>
</feature>
<dbReference type="PANTHER" id="PTHR46268">
    <property type="entry name" value="STRESS RESPONSE PROTEIN NHAX"/>
    <property type="match status" value="1"/>
</dbReference>
<evidence type="ECO:0000313" key="3">
    <source>
        <dbReference type="EMBL" id="EEG78703.1"/>
    </source>
</evidence>
<dbReference type="PANTHER" id="PTHR46268:SF6">
    <property type="entry name" value="UNIVERSAL STRESS PROTEIN UP12"/>
    <property type="match status" value="1"/>
</dbReference>
<dbReference type="RefSeq" id="WP_008514791.1">
    <property type="nucleotide sequence ID" value="NZ_ACJM01000002.1"/>
</dbReference>
<organism evidence="3 4">
    <name type="scientific">Dethiobacter alkaliphilus AHT 1</name>
    <dbReference type="NCBI Taxonomy" id="555088"/>
    <lineage>
        <taxon>Bacteria</taxon>
        <taxon>Bacillati</taxon>
        <taxon>Bacillota</taxon>
        <taxon>Dethiobacteria</taxon>
        <taxon>Dethiobacterales</taxon>
        <taxon>Dethiobacteraceae</taxon>
        <taxon>Dethiobacter</taxon>
    </lineage>
</organism>
<evidence type="ECO:0000259" key="2">
    <source>
        <dbReference type="Pfam" id="PF00582"/>
    </source>
</evidence>
<comment type="caution">
    <text evidence="3">The sequence shown here is derived from an EMBL/GenBank/DDBJ whole genome shotgun (WGS) entry which is preliminary data.</text>
</comment>
<dbReference type="EMBL" id="ACJM01000002">
    <property type="protein sequence ID" value="EEG78703.1"/>
    <property type="molecule type" value="Genomic_DNA"/>
</dbReference>